<keyword evidence="4 6" id="KW-0862">Zinc</keyword>
<dbReference type="EMBL" id="CAMPGE010012811">
    <property type="protein sequence ID" value="CAI2371567.1"/>
    <property type="molecule type" value="Genomic_DNA"/>
</dbReference>
<evidence type="ECO:0000313" key="10">
    <source>
        <dbReference type="Proteomes" id="UP001295684"/>
    </source>
</evidence>
<dbReference type="InterPro" id="IPR026591">
    <property type="entry name" value="Sirtuin_cat_small_dom_sf"/>
</dbReference>
<comment type="cofactor">
    <cofactor evidence="1">
        <name>Zn(2+)</name>
        <dbReference type="ChEBI" id="CHEBI:29105"/>
    </cofactor>
</comment>
<dbReference type="SUPFAM" id="SSF52467">
    <property type="entry name" value="DHS-like NAD/FAD-binding domain"/>
    <property type="match status" value="1"/>
</dbReference>
<dbReference type="Pfam" id="PF02146">
    <property type="entry name" value="SIR2"/>
    <property type="match status" value="1"/>
</dbReference>
<dbReference type="PANTHER" id="PTHR11085">
    <property type="entry name" value="NAD-DEPENDENT PROTEIN DEACYLASE SIRTUIN-5, MITOCHONDRIAL-RELATED"/>
    <property type="match status" value="1"/>
</dbReference>
<comment type="caution">
    <text evidence="9">The sequence shown here is derived from an EMBL/GenBank/DDBJ whole genome shotgun (WGS) entry which is preliminary data.</text>
</comment>
<evidence type="ECO:0000256" key="7">
    <source>
        <dbReference type="SAM" id="MobiDB-lite"/>
    </source>
</evidence>
<feature type="binding site" evidence="6">
    <location>
        <position position="282"/>
    </location>
    <ligand>
        <name>Zn(2+)</name>
        <dbReference type="ChEBI" id="CHEBI:29105"/>
    </ligand>
</feature>
<dbReference type="Gene3D" id="3.30.1600.10">
    <property type="entry name" value="SIR2/SIRT2 'Small Domain"/>
    <property type="match status" value="1"/>
</dbReference>
<feature type="domain" description="Deacetylase sirtuin-type" evidence="8">
    <location>
        <begin position="119"/>
        <end position="382"/>
    </location>
</feature>
<feature type="binding site" evidence="6">
    <location>
        <position position="285"/>
    </location>
    <ligand>
        <name>Zn(2+)</name>
        <dbReference type="ChEBI" id="CHEBI:29105"/>
    </ligand>
</feature>
<feature type="binding site" evidence="6">
    <location>
        <position position="261"/>
    </location>
    <ligand>
        <name>Zn(2+)</name>
        <dbReference type="ChEBI" id="CHEBI:29105"/>
    </ligand>
</feature>
<dbReference type="GO" id="GO:0005634">
    <property type="term" value="C:nucleus"/>
    <property type="evidence" value="ECO:0007669"/>
    <property type="project" value="TreeGrafter"/>
</dbReference>
<dbReference type="GO" id="GO:0070403">
    <property type="term" value="F:NAD+ binding"/>
    <property type="evidence" value="ECO:0007669"/>
    <property type="project" value="InterPro"/>
</dbReference>
<accession>A0AAD1UMQ5</accession>
<dbReference type="InterPro" id="IPR050134">
    <property type="entry name" value="NAD-dep_sirtuin_deacylases"/>
</dbReference>
<evidence type="ECO:0000256" key="2">
    <source>
        <dbReference type="ARBA" id="ARBA00022679"/>
    </source>
</evidence>
<proteinExistence type="predicted"/>
<organism evidence="9 10">
    <name type="scientific">Euplotes crassus</name>
    <dbReference type="NCBI Taxonomy" id="5936"/>
    <lineage>
        <taxon>Eukaryota</taxon>
        <taxon>Sar</taxon>
        <taxon>Alveolata</taxon>
        <taxon>Ciliophora</taxon>
        <taxon>Intramacronucleata</taxon>
        <taxon>Spirotrichea</taxon>
        <taxon>Hypotrichia</taxon>
        <taxon>Euplotida</taxon>
        <taxon>Euplotidae</taxon>
        <taxon>Moneuplotes</taxon>
    </lineage>
</organism>
<dbReference type="Proteomes" id="UP001295684">
    <property type="component" value="Unassembled WGS sequence"/>
</dbReference>
<evidence type="ECO:0000259" key="8">
    <source>
        <dbReference type="PROSITE" id="PS50305"/>
    </source>
</evidence>
<reference evidence="9" key="1">
    <citation type="submission" date="2023-07" db="EMBL/GenBank/DDBJ databases">
        <authorList>
            <consortium name="AG Swart"/>
            <person name="Singh M."/>
            <person name="Singh A."/>
            <person name="Seah K."/>
            <person name="Emmerich C."/>
        </authorList>
    </citation>
    <scope>NUCLEOTIDE SEQUENCE</scope>
    <source>
        <strain evidence="9">DP1</strain>
    </source>
</reference>
<evidence type="ECO:0000256" key="5">
    <source>
        <dbReference type="ARBA" id="ARBA00023027"/>
    </source>
</evidence>
<dbReference type="Gene3D" id="3.40.50.1220">
    <property type="entry name" value="TPP-binding domain"/>
    <property type="match status" value="1"/>
</dbReference>
<evidence type="ECO:0000256" key="6">
    <source>
        <dbReference type="PROSITE-ProRule" id="PRU00236"/>
    </source>
</evidence>
<feature type="binding site" evidence="6">
    <location>
        <position position="258"/>
    </location>
    <ligand>
        <name>Zn(2+)</name>
        <dbReference type="ChEBI" id="CHEBI:29105"/>
    </ligand>
</feature>
<evidence type="ECO:0000256" key="3">
    <source>
        <dbReference type="ARBA" id="ARBA00022723"/>
    </source>
</evidence>
<protein>
    <recommendedName>
        <fullName evidence="8">Deacetylase sirtuin-type domain-containing protein</fullName>
    </recommendedName>
</protein>
<dbReference type="GO" id="GO:0017136">
    <property type="term" value="F:histone deacetylase activity, NAD-dependent"/>
    <property type="evidence" value="ECO:0007669"/>
    <property type="project" value="TreeGrafter"/>
</dbReference>
<evidence type="ECO:0000256" key="4">
    <source>
        <dbReference type="ARBA" id="ARBA00022833"/>
    </source>
</evidence>
<dbReference type="AlphaFoldDB" id="A0AAD1UMQ5"/>
<feature type="region of interest" description="Disordered" evidence="7">
    <location>
        <begin position="1"/>
        <end position="37"/>
    </location>
</feature>
<feature type="compositionally biased region" description="Basic residues" evidence="7">
    <location>
        <begin position="1"/>
        <end position="11"/>
    </location>
</feature>
<dbReference type="GO" id="GO:0046872">
    <property type="term" value="F:metal ion binding"/>
    <property type="evidence" value="ECO:0007669"/>
    <property type="project" value="UniProtKB-KW"/>
</dbReference>
<evidence type="ECO:0000256" key="1">
    <source>
        <dbReference type="ARBA" id="ARBA00001947"/>
    </source>
</evidence>
<dbReference type="PROSITE" id="PS50305">
    <property type="entry name" value="SIRTUIN"/>
    <property type="match status" value="1"/>
</dbReference>
<keyword evidence="3 6" id="KW-0479">Metal-binding</keyword>
<evidence type="ECO:0000313" key="9">
    <source>
        <dbReference type="EMBL" id="CAI2371567.1"/>
    </source>
</evidence>
<dbReference type="InterPro" id="IPR029035">
    <property type="entry name" value="DHS-like_NAD/FAD-binding_dom"/>
</dbReference>
<sequence length="406" mass="46292">MMPISKLHKHKEHDVIPATCNSQDQEEQRTGFTGKLNSPEEHRFLELKLLNGCFKERGVKHHVYSLPYDKTERRGISVGIRLDQRCQQSGFRRTPSKKFYQKNFKDKKNRVSGNFTSDTEEMNYTAKDLVENLKNGKYKNITVLTGAGISVNAGIPDFRSPKIGLYATLKEKYGMDDPTEIFSLQRFIKDPTLFYNFFREQDWNSYSPTLTHYFIGLLDYKGLLNVNYTQNIDALELKAGISKEKVVAAHGNMSGAHCPKCGQSKNIKTFEEYVKRGKIWRCNKCKCPIKPTVVFFGESLPTEFSESMDKIKESDLGIIIGTSLAVSPFNSLPEIFPRDTSIVTINREPIKHIPALGRPKCITLEGDCDDVISNLIKDLGWEQEFKEFIAAQKEVVEHLKSLEGKI</sequence>
<keyword evidence="2" id="KW-0808">Transferase</keyword>
<dbReference type="InterPro" id="IPR003000">
    <property type="entry name" value="Sirtuin"/>
</dbReference>
<feature type="active site" description="Proton acceptor" evidence="6">
    <location>
        <position position="250"/>
    </location>
</feature>
<name>A0AAD1UMQ5_EUPCR</name>
<dbReference type="InterPro" id="IPR026590">
    <property type="entry name" value="Ssirtuin_cat_dom"/>
</dbReference>
<keyword evidence="10" id="KW-1185">Reference proteome</keyword>
<gene>
    <name evidence="9" type="ORF">ECRASSUSDP1_LOCUS12891</name>
</gene>
<keyword evidence="5" id="KW-0520">NAD</keyword>
<dbReference type="PANTHER" id="PTHR11085:SF6">
    <property type="entry name" value="NAD-DEPENDENT PROTEIN DEACETYLASE SIRTUIN-2"/>
    <property type="match status" value="1"/>
</dbReference>